<comment type="caution">
    <text evidence="2">The sequence shown here is derived from an EMBL/GenBank/DDBJ whole genome shotgun (WGS) entry which is preliminary data.</text>
</comment>
<dbReference type="EMBL" id="VJMZ01000001">
    <property type="protein sequence ID" value="TRM12819.1"/>
    <property type="molecule type" value="Genomic_DNA"/>
</dbReference>
<keyword evidence="3" id="KW-1185">Reference proteome</keyword>
<sequence length="194" mass="22553">MLKDKGGYFMRITKWMVAIVAFFFLIGCAANDNNQESSGESGNTQPINYETEKERQDRQGVEKKNIGERGGYPQNEQKRLNDGDETGKSDKFTNETSIAIANHLKKNKKVKQAQVTVTDERIVVGVLINDSAPPDMRERLEQEVQDMVPNKEAYVYTDDIFWDRMRNKDARLDQLNGDTEEFLREFFNRDREDW</sequence>
<protein>
    <recommendedName>
        <fullName evidence="4">Sporulation protein</fullName>
    </recommendedName>
</protein>
<name>A0A549YLQ5_9BACI</name>
<evidence type="ECO:0000313" key="2">
    <source>
        <dbReference type="EMBL" id="TRM12819.1"/>
    </source>
</evidence>
<evidence type="ECO:0000256" key="1">
    <source>
        <dbReference type="SAM" id="MobiDB-lite"/>
    </source>
</evidence>
<accession>A0A549YLQ5</accession>
<feature type="compositionally biased region" description="Basic and acidic residues" evidence="1">
    <location>
        <begin position="76"/>
        <end position="93"/>
    </location>
</feature>
<proteinExistence type="predicted"/>
<feature type="compositionally biased region" description="Basic and acidic residues" evidence="1">
    <location>
        <begin position="50"/>
        <end position="67"/>
    </location>
</feature>
<dbReference type="InterPro" id="IPR019076">
    <property type="entry name" value="Spore_lipoprot_YhcN/YlaJ-like"/>
</dbReference>
<evidence type="ECO:0000313" key="3">
    <source>
        <dbReference type="Proteomes" id="UP000319280"/>
    </source>
</evidence>
<evidence type="ECO:0008006" key="4">
    <source>
        <dbReference type="Google" id="ProtNLM"/>
    </source>
</evidence>
<reference evidence="2 3" key="1">
    <citation type="submission" date="2019-07" db="EMBL/GenBank/DDBJ databases">
        <title>Genomic analysis of Lentibacillus sp. NKC851-2.</title>
        <authorList>
            <person name="Oh Y.J."/>
        </authorList>
    </citation>
    <scope>NUCLEOTIDE SEQUENCE [LARGE SCALE GENOMIC DNA]</scope>
    <source>
        <strain evidence="2 3">NKC851-2</strain>
    </source>
</reference>
<dbReference type="Proteomes" id="UP000319280">
    <property type="component" value="Unassembled WGS sequence"/>
</dbReference>
<feature type="region of interest" description="Disordered" evidence="1">
    <location>
        <begin position="33"/>
        <end position="93"/>
    </location>
</feature>
<dbReference type="Pfam" id="PF09580">
    <property type="entry name" value="Spore_YhcN_YlaJ"/>
    <property type="match status" value="1"/>
</dbReference>
<dbReference type="AlphaFoldDB" id="A0A549YLQ5"/>
<feature type="compositionally biased region" description="Polar residues" evidence="1">
    <location>
        <begin position="33"/>
        <end position="48"/>
    </location>
</feature>
<dbReference type="PROSITE" id="PS51257">
    <property type="entry name" value="PROKAR_LIPOPROTEIN"/>
    <property type="match status" value="1"/>
</dbReference>
<gene>
    <name evidence="2" type="ORF">FH966_14530</name>
</gene>
<organism evidence="2 3">
    <name type="scientific">Lentibacillus cibarius</name>
    <dbReference type="NCBI Taxonomy" id="2583219"/>
    <lineage>
        <taxon>Bacteria</taxon>
        <taxon>Bacillati</taxon>
        <taxon>Bacillota</taxon>
        <taxon>Bacilli</taxon>
        <taxon>Bacillales</taxon>
        <taxon>Bacillaceae</taxon>
        <taxon>Lentibacillus</taxon>
    </lineage>
</organism>